<keyword evidence="2" id="KW-1185">Reference proteome</keyword>
<proteinExistence type="predicted"/>
<accession>A0A6J5W315</accession>
<dbReference type="AlphaFoldDB" id="A0A6J5W315"/>
<evidence type="ECO:0000313" key="2">
    <source>
        <dbReference type="Proteomes" id="UP000507245"/>
    </source>
</evidence>
<dbReference type="EMBL" id="CAEKKB010000001">
    <property type="protein sequence ID" value="CAB4294833.1"/>
    <property type="molecule type" value="Genomic_DNA"/>
</dbReference>
<name>A0A6J5W315_PRUAR</name>
<reference evidence="2" key="1">
    <citation type="journal article" date="2020" name="Genome Biol.">
        <title>Gamete binning: chromosome-level and haplotype-resolved genome assembly enabled by high-throughput single-cell sequencing of gamete genomes.</title>
        <authorList>
            <person name="Campoy J.A."/>
            <person name="Sun H."/>
            <person name="Goel M."/>
            <person name="Jiao W.-B."/>
            <person name="Folz-Donahue K."/>
            <person name="Wang N."/>
            <person name="Rubio M."/>
            <person name="Liu C."/>
            <person name="Kukat C."/>
            <person name="Ruiz D."/>
            <person name="Huettel B."/>
            <person name="Schneeberger K."/>
        </authorList>
    </citation>
    <scope>NUCLEOTIDE SEQUENCE [LARGE SCALE GENOMIC DNA]</scope>
    <source>
        <strain evidence="2">cv. Rojo Pasion</strain>
    </source>
</reference>
<dbReference type="Proteomes" id="UP000507245">
    <property type="component" value="Unassembled WGS sequence"/>
</dbReference>
<sequence length="68" mass="6916">MLCENAELLGGGMVDGGCGGFDCGGGYGVGVGVGLTEEGKKRKEEAVECSIFGYGFEKVHIAILSIIS</sequence>
<gene>
    <name evidence="1" type="ORF">ORAREDHAP_LOCUS5947</name>
</gene>
<protein>
    <submittedName>
        <fullName evidence="1">Uncharacterized protein</fullName>
    </submittedName>
</protein>
<organism evidence="1 2">
    <name type="scientific">Prunus armeniaca</name>
    <name type="common">Apricot</name>
    <name type="synonym">Armeniaca vulgaris</name>
    <dbReference type="NCBI Taxonomy" id="36596"/>
    <lineage>
        <taxon>Eukaryota</taxon>
        <taxon>Viridiplantae</taxon>
        <taxon>Streptophyta</taxon>
        <taxon>Embryophyta</taxon>
        <taxon>Tracheophyta</taxon>
        <taxon>Spermatophyta</taxon>
        <taxon>Magnoliopsida</taxon>
        <taxon>eudicotyledons</taxon>
        <taxon>Gunneridae</taxon>
        <taxon>Pentapetalae</taxon>
        <taxon>rosids</taxon>
        <taxon>fabids</taxon>
        <taxon>Rosales</taxon>
        <taxon>Rosaceae</taxon>
        <taxon>Amygdaloideae</taxon>
        <taxon>Amygdaleae</taxon>
        <taxon>Prunus</taxon>
    </lineage>
</organism>
<evidence type="ECO:0000313" key="1">
    <source>
        <dbReference type="EMBL" id="CAB4294833.1"/>
    </source>
</evidence>